<gene>
    <name evidence="1" type="ORF">BDR25DRAFT_210488</name>
</gene>
<protein>
    <submittedName>
        <fullName evidence="1">Uncharacterized protein</fullName>
    </submittedName>
</protein>
<sequence length="317" mass="35153">MQTRSSTKASLSHKERTATEPRSRDLHPVIVDSIMEVGDTIRTFRLAIEDRQNGINFLPGQWLDVHVPGIEKAGGFTITSSPRDAVAATTRSSSPFLELAVQRSPDNPPAAWLWQPTETILGSQLAVRVGGSFIWPPPGLDSERIKRVVFIAGGVGINPLISMLSYIREENVPLDHVRLLYSTKLPSKTSTKSEVLFLPRILDLFCTSKPPPRQNHRDRLELFFTGTLDGSLLCCNEDVLFQSFVLPGFESEGNLPVVAWGGRINEHALSSAVGNEKERGSAVFYVCGPPDMTDSIVQYLKDRENVAPESVLCEKWW</sequence>
<dbReference type="EMBL" id="MU003494">
    <property type="protein sequence ID" value="KAF2476376.1"/>
    <property type="molecule type" value="Genomic_DNA"/>
</dbReference>
<comment type="caution">
    <text evidence="1">The sequence shown here is derived from an EMBL/GenBank/DDBJ whole genome shotgun (WGS) entry which is preliminary data.</text>
</comment>
<evidence type="ECO:0000313" key="2">
    <source>
        <dbReference type="Proteomes" id="UP000799755"/>
    </source>
</evidence>
<proteinExistence type="predicted"/>
<organism evidence="1 2">
    <name type="scientific">Lindgomyces ingoldianus</name>
    <dbReference type="NCBI Taxonomy" id="673940"/>
    <lineage>
        <taxon>Eukaryota</taxon>
        <taxon>Fungi</taxon>
        <taxon>Dikarya</taxon>
        <taxon>Ascomycota</taxon>
        <taxon>Pezizomycotina</taxon>
        <taxon>Dothideomycetes</taxon>
        <taxon>Pleosporomycetidae</taxon>
        <taxon>Pleosporales</taxon>
        <taxon>Lindgomycetaceae</taxon>
        <taxon>Lindgomyces</taxon>
    </lineage>
</organism>
<reference evidence="1" key="1">
    <citation type="journal article" date="2020" name="Stud. Mycol.">
        <title>101 Dothideomycetes genomes: a test case for predicting lifestyles and emergence of pathogens.</title>
        <authorList>
            <person name="Haridas S."/>
            <person name="Albert R."/>
            <person name="Binder M."/>
            <person name="Bloem J."/>
            <person name="Labutti K."/>
            <person name="Salamov A."/>
            <person name="Andreopoulos B."/>
            <person name="Baker S."/>
            <person name="Barry K."/>
            <person name="Bills G."/>
            <person name="Bluhm B."/>
            <person name="Cannon C."/>
            <person name="Castanera R."/>
            <person name="Culley D."/>
            <person name="Daum C."/>
            <person name="Ezra D."/>
            <person name="Gonzalez J."/>
            <person name="Henrissat B."/>
            <person name="Kuo A."/>
            <person name="Liang C."/>
            <person name="Lipzen A."/>
            <person name="Lutzoni F."/>
            <person name="Magnuson J."/>
            <person name="Mondo S."/>
            <person name="Nolan M."/>
            <person name="Ohm R."/>
            <person name="Pangilinan J."/>
            <person name="Park H.-J."/>
            <person name="Ramirez L."/>
            <person name="Alfaro M."/>
            <person name="Sun H."/>
            <person name="Tritt A."/>
            <person name="Yoshinaga Y."/>
            <person name="Zwiers L.-H."/>
            <person name="Turgeon B."/>
            <person name="Goodwin S."/>
            <person name="Spatafora J."/>
            <person name="Crous P."/>
            <person name="Grigoriev I."/>
        </authorList>
    </citation>
    <scope>NUCLEOTIDE SEQUENCE</scope>
    <source>
        <strain evidence="1">ATCC 200398</strain>
    </source>
</reference>
<evidence type="ECO:0000313" key="1">
    <source>
        <dbReference type="EMBL" id="KAF2476376.1"/>
    </source>
</evidence>
<dbReference type="Proteomes" id="UP000799755">
    <property type="component" value="Unassembled WGS sequence"/>
</dbReference>
<name>A0ACB6RD21_9PLEO</name>
<accession>A0ACB6RD21</accession>
<keyword evidence="2" id="KW-1185">Reference proteome</keyword>